<dbReference type="RefSeq" id="WP_210058893.1">
    <property type="nucleotide sequence ID" value="NZ_JBEAAL010000039.1"/>
</dbReference>
<comment type="cofactor">
    <cofactor evidence="1">
        <name>FAD</name>
        <dbReference type="ChEBI" id="CHEBI:57692"/>
    </cofactor>
</comment>
<dbReference type="PANTHER" id="PTHR43400">
    <property type="entry name" value="FUMARATE REDUCTASE"/>
    <property type="match status" value="1"/>
</dbReference>
<name>A0ABV0MC33_9HYPH</name>
<keyword evidence="7" id="KW-1185">Reference proteome</keyword>
<evidence type="ECO:0000313" key="7">
    <source>
        <dbReference type="Proteomes" id="UP001496627"/>
    </source>
</evidence>
<evidence type="ECO:0000256" key="2">
    <source>
        <dbReference type="ARBA" id="ARBA00022630"/>
    </source>
</evidence>
<evidence type="ECO:0000256" key="4">
    <source>
        <dbReference type="ARBA" id="ARBA00023002"/>
    </source>
</evidence>
<keyword evidence="2" id="KW-0285">Flavoprotein</keyword>
<sequence>MNAISSESAVEEVHCDLLVAGSGASGLTAAIVAAKQGLNVIVAEKEPVFGGTTAFSGGYLWVPNNPVSKEAGIQDSKEAARDYIRHEASNHYDAARTEAFLDAGPAMVNFMHENTHVRFEASPAFSDYHPDAPGGMPGGRSILAVPVNAAILGEDLPKLRPPRSELTLYGLAIGSGKELWHFYRATKRLESFAYVSKRIAKFGVDKVLKGRSMLLTNGNALAARLYRSAKDLDVPVWLDSPVKALLRDDDGNVIGADVLTPKGLRRIIAKRGVVLACGGFAQDVARRKSLYNHVASEGEHVSAASPGNTGDGLLLAEQIGAQTLMDYPNAGAWAPTSLVPRADGTKGPFPHFIDRGKPGVIAVARSGRRFVNEANSYHDFVQGMERMTEHGQPAEAFLICDHRTIRKYGLGHVKPAPLPLAPSIKSGYLISGNTLAELAQNIGMDAAAFEATVQRFNNDVPTGVDTEYGRGSTAYNRFHGDPEVKPNPCLAPIAKGPFYAVRVVPGSIGTFAGLRTDEHSRVIGEDGKSIQGLYAVGNDMASVLGGNYSGGGITLGPGMTFGYIAGMHAAREHH</sequence>
<dbReference type="Gene3D" id="3.50.50.60">
    <property type="entry name" value="FAD/NAD(P)-binding domain"/>
    <property type="match status" value="2"/>
</dbReference>
<dbReference type="PANTHER" id="PTHR43400:SF10">
    <property type="entry name" value="3-OXOSTEROID 1-DEHYDROGENASE"/>
    <property type="match status" value="1"/>
</dbReference>
<organism evidence="6 7">
    <name type="scientific">Neorhizobium phenanthreniclasticum</name>
    <dbReference type="NCBI Taxonomy" id="3157917"/>
    <lineage>
        <taxon>Bacteria</taxon>
        <taxon>Pseudomonadati</taxon>
        <taxon>Pseudomonadota</taxon>
        <taxon>Alphaproteobacteria</taxon>
        <taxon>Hyphomicrobiales</taxon>
        <taxon>Rhizobiaceae</taxon>
        <taxon>Rhizobium/Agrobacterium group</taxon>
        <taxon>Neorhizobium</taxon>
    </lineage>
</organism>
<dbReference type="InterPro" id="IPR036188">
    <property type="entry name" value="FAD/NAD-bd_sf"/>
</dbReference>
<proteinExistence type="predicted"/>
<dbReference type="SUPFAM" id="SSF56425">
    <property type="entry name" value="Succinate dehydrogenase/fumarate reductase flavoprotein, catalytic domain"/>
    <property type="match status" value="1"/>
</dbReference>
<reference evidence="6 7" key="1">
    <citation type="submission" date="2024-05" db="EMBL/GenBank/DDBJ databases">
        <title>Neorhizobium sp. Rsf11, a plant growth promoting and heavy metal resistant PAH-degrader.</title>
        <authorList>
            <person name="Golubev S.N."/>
            <person name="Muratova A.Y."/>
            <person name="Markelova M.I."/>
        </authorList>
    </citation>
    <scope>NUCLEOTIDE SEQUENCE [LARGE SCALE GENOMIC DNA]</scope>
    <source>
        <strain evidence="6 7">Rsf11</strain>
    </source>
</reference>
<dbReference type="InterPro" id="IPR050315">
    <property type="entry name" value="FAD-oxidoreductase_2"/>
</dbReference>
<dbReference type="InterPro" id="IPR027477">
    <property type="entry name" value="Succ_DH/fumarate_Rdtase_cat_sf"/>
</dbReference>
<accession>A0ABV0MC33</accession>
<dbReference type="Gene3D" id="3.90.700.10">
    <property type="entry name" value="Succinate dehydrogenase/fumarate reductase flavoprotein, catalytic domain"/>
    <property type="match status" value="1"/>
</dbReference>
<protein>
    <submittedName>
        <fullName evidence="6">FAD-dependent oxidoreductase</fullName>
    </submittedName>
</protein>
<evidence type="ECO:0000256" key="3">
    <source>
        <dbReference type="ARBA" id="ARBA00022827"/>
    </source>
</evidence>
<evidence type="ECO:0000313" key="6">
    <source>
        <dbReference type="EMBL" id="MEQ1409278.1"/>
    </source>
</evidence>
<gene>
    <name evidence="6" type="ORF">ABK249_30690</name>
</gene>
<dbReference type="Proteomes" id="UP001496627">
    <property type="component" value="Unassembled WGS sequence"/>
</dbReference>
<evidence type="ECO:0000256" key="1">
    <source>
        <dbReference type="ARBA" id="ARBA00001974"/>
    </source>
</evidence>
<dbReference type="EMBL" id="JBEAAL010000039">
    <property type="protein sequence ID" value="MEQ1409278.1"/>
    <property type="molecule type" value="Genomic_DNA"/>
</dbReference>
<keyword evidence="4" id="KW-0560">Oxidoreductase</keyword>
<comment type="caution">
    <text evidence="6">The sequence shown here is derived from an EMBL/GenBank/DDBJ whole genome shotgun (WGS) entry which is preliminary data.</text>
</comment>
<dbReference type="Pfam" id="PF00890">
    <property type="entry name" value="FAD_binding_2"/>
    <property type="match status" value="1"/>
</dbReference>
<evidence type="ECO:0000259" key="5">
    <source>
        <dbReference type="Pfam" id="PF00890"/>
    </source>
</evidence>
<dbReference type="InterPro" id="IPR003953">
    <property type="entry name" value="FAD-dep_OxRdtase_2_FAD-bd"/>
</dbReference>
<dbReference type="NCBIfam" id="NF004789">
    <property type="entry name" value="PRK06134.1"/>
    <property type="match status" value="1"/>
</dbReference>
<dbReference type="SUPFAM" id="SSF51905">
    <property type="entry name" value="FAD/NAD(P)-binding domain"/>
    <property type="match status" value="1"/>
</dbReference>
<feature type="domain" description="FAD-dependent oxidoreductase 2 FAD-binding" evidence="5">
    <location>
        <begin position="16"/>
        <end position="555"/>
    </location>
</feature>
<dbReference type="PRINTS" id="PR00411">
    <property type="entry name" value="PNDRDTASEI"/>
</dbReference>
<keyword evidence="3" id="KW-0274">FAD</keyword>